<dbReference type="Gene3D" id="3.40.1010.10">
    <property type="entry name" value="Cobalt-precorrin-4 Transmethylase, Domain 1"/>
    <property type="match status" value="1"/>
</dbReference>
<feature type="domain" description="Tetrapyrrole methylase" evidence="7">
    <location>
        <begin position="229"/>
        <end position="302"/>
    </location>
</feature>
<name>A0A0B5E5I4_9RHOB</name>
<dbReference type="SUPFAM" id="SSF51735">
    <property type="entry name" value="NAD(P)-binding Rossmann-fold domains"/>
    <property type="match status" value="1"/>
</dbReference>
<dbReference type="Pfam" id="PF13241">
    <property type="entry name" value="NAD_binding_7"/>
    <property type="match status" value="1"/>
</dbReference>
<dbReference type="Gene3D" id="3.30.160.110">
    <property type="entry name" value="Siroheme synthase, domain 2"/>
    <property type="match status" value="1"/>
</dbReference>
<dbReference type="PANTHER" id="PTHR35330">
    <property type="entry name" value="SIROHEME BIOSYNTHESIS PROTEIN MET8"/>
    <property type="match status" value="1"/>
</dbReference>
<evidence type="ECO:0000256" key="1">
    <source>
        <dbReference type="ARBA" id="ARBA00005010"/>
    </source>
</evidence>
<gene>
    <name evidence="9" type="ORF">P73_2887</name>
</gene>
<dbReference type="InterPro" id="IPR028161">
    <property type="entry name" value="Met8-like"/>
</dbReference>
<dbReference type="SUPFAM" id="SSF75615">
    <property type="entry name" value="Siroheme synthase middle domains-like"/>
    <property type="match status" value="1"/>
</dbReference>
<dbReference type="UniPathway" id="UPA00262">
    <property type="reaction ID" value="UER00222"/>
</dbReference>
<evidence type="ECO:0000256" key="2">
    <source>
        <dbReference type="ARBA" id="ARBA00012400"/>
    </source>
</evidence>
<evidence type="ECO:0000259" key="8">
    <source>
        <dbReference type="Pfam" id="PF10414"/>
    </source>
</evidence>
<feature type="domain" description="Sirohaem synthase dimerisation" evidence="8">
    <location>
        <begin position="150"/>
        <end position="206"/>
    </location>
</feature>
<dbReference type="Gene3D" id="3.40.50.720">
    <property type="entry name" value="NAD(P)-binding Rossmann-like Domain"/>
    <property type="match status" value="1"/>
</dbReference>
<keyword evidence="9" id="KW-0489">Methyltransferase</keyword>
<accession>A0A0B5E5I4</accession>
<keyword evidence="5" id="KW-0627">Porphyrin biosynthesis</keyword>
<dbReference type="EC" id="1.3.1.76" evidence="2"/>
<protein>
    <recommendedName>
        <fullName evidence="2">precorrin-2 dehydrogenase</fullName>
        <ecNumber evidence="2">1.3.1.76</ecNumber>
    </recommendedName>
</protein>
<keyword evidence="4" id="KW-0520">NAD</keyword>
<comment type="catalytic activity">
    <reaction evidence="6">
        <text>precorrin-2 + NAD(+) = sirohydrochlorin + NADH + 2 H(+)</text>
        <dbReference type="Rhea" id="RHEA:15613"/>
        <dbReference type="ChEBI" id="CHEBI:15378"/>
        <dbReference type="ChEBI" id="CHEBI:57540"/>
        <dbReference type="ChEBI" id="CHEBI:57945"/>
        <dbReference type="ChEBI" id="CHEBI:58351"/>
        <dbReference type="ChEBI" id="CHEBI:58827"/>
        <dbReference type="EC" id="1.3.1.76"/>
    </reaction>
</comment>
<dbReference type="InterPro" id="IPR000878">
    <property type="entry name" value="4pyrrol_Mease"/>
</dbReference>
<dbReference type="Pfam" id="PF00590">
    <property type="entry name" value="TP_methylase"/>
    <property type="match status" value="1"/>
</dbReference>
<dbReference type="InterPro" id="IPR035996">
    <property type="entry name" value="4pyrrol_Methylase_sf"/>
</dbReference>
<evidence type="ECO:0000313" key="10">
    <source>
        <dbReference type="Proteomes" id="UP000031521"/>
    </source>
</evidence>
<dbReference type="OrthoDB" id="9815856at2"/>
<evidence type="ECO:0000256" key="6">
    <source>
        <dbReference type="ARBA" id="ARBA00047561"/>
    </source>
</evidence>
<dbReference type="GO" id="GO:0043115">
    <property type="term" value="F:precorrin-2 dehydrogenase activity"/>
    <property type="evidence" value="ECO:0007669"/>
    <property type="project" value="UniProtKB-EC"/>
</dbReference>
<keyword evidence="10" id="KW-1185">Reference proteome</keyword>
<dbReference type="Proteomes" id="UP000031521">
    <property type="component" value="Chromosome"/>
</dbReference>
<dbReference type="GO" id="GO:0008168">
    <property type="term" value="F:methyltransferase activity"/>
    <property type="evidence" value="ECO:0007669"/>
    <property type="project" value="UniProtKB-KW"/>
</dbReference>
<dbReference type="Pfam" id="PF10414">
    <property type="entry name" value="CysG_dimeriser"/>
    <property type="match status" value="1"/>
</dbReference>
<dbReference type="GO" id="GO:0032259">
    <property type="term" value="P:methylation"/>
    <property type="evidence" value="ECO:0007669"/>
    <property type="project" value="UniProtKB-KW"/>
</dbReference>
<keyword evidence="9" id="KW-0808">Transferase</keyword>
<dbReference type="STRING" id="1208324.P73_2887"/>
<keyword evidence="3" id="KW-0560">Oxidoreductase</keyword>
<evidence type="ECO:0000259" key="7">
    <source>
        <dbReference type="Pfam" id="PF00590"/>
    </source>
</evidence>
<comment type="pathway">
    <text evidence="1">Porphyrin-containing compound metabolism; siroheme biosynthesis; sirohydrochlorin from precorrin-2: step 1/1.</text>
</comment>
<dbReference type="Gene3D" id="1.10.8.210">
    <property type="entry name" value="Sirohaem synthase, dimerisation domain"/>
    <property type="match status" value="1"/>
</dbReference>
<proteinExistence type="predicted"/>
<evidence type="ECO:0000313" key="9">
    <source>
        <dbReference type="EMBL" id="AJE47602.1"/>
    </source>
</evidence>
<dbReference type="InterPro" id="IPR036291">
    <property type="entry name" value="NAD(P)-bd_dom_sf"/>
</dbReference>
<dbReference type="EMBL" id="CP004393">
    <property type="protein sequence ID" value="AJE47602.1"/>
    <property type="molecule type" value="Genomic_DNA"/>
</dbReference>
<organism evidence="9 10">
    <name type="scientific">Celeribacter indicus</name>
    <dbReference type="NCBI Taxonomy" id="1208324"/>
    <lineage>
        <taxon>Bacteria</taxon>
        <taxon>Pseudomonadati</taxon>
        <taxon>Pseudomonadota</taxon>
        <taxon>Alphaproteobacteria</taxon>
        <taxon>Rhodobacterales</taxon>
        <taxon>Roseobacteraceae</taxon>
        <taxon>Celeribacter</taxon>
    </lineage>
</organism>
<dbReference type="InterPro" id="IPR006367">
    <property type="entry name" value="Sirohaem_synthase_N"/>
</dbReference>
<dbReference type="AlphaFoldDB" id="A0A0B5E5I4"/>
<dbReference type="KEGG" id="cid:P73_2887"/>
<dbReference type="InterPro" id="IPR019478">
    <property type="entry name" value="Sirohaem_synthase_dimer_dom"/>
</dbReference>
<dbReference type="NCBIfam" id="TIGR01470">
    <property type="entry name" value="cysG_Nterm"/>
    <property type="match status" value="1"/>
</dbReference>
<evidence type="ECO:0000256" key="4">
    <source>
        <dbReference type="ARBA" id="ARBA00023027"/>
    </source>
</evidence>
<dbReference type="RefSeq" id="WP_052453301.1">
    <property type="nucleotide sequence ID" value="NZ_CP004393.1"/>
</dbReference>
<dbReference type="InterPro" id="IPR014777">
    <property type="entry name" value="4pyrrole_Mease_sub1"/>
</dbReference>
<evidence type="ECO:0000256" key="3">
    <source>
        <dbReference type="ARBA" id="ARBA00023002"/>
    </source>
</evidence>
<dbReference type="GO" id="GO:0019354">
    <property type="term" value="P:siroheme biosynthetic process"/>
    <property type="evidence" value="ECO:0007669"/>
    <property type="project" value="UniProtKB-UniPathway"/>
</dbReference>
<reference evidence="9 10" key="1">
    <citation type="journal article" date="2014" name="Int. J. Syst. Evol. Microbiol.">
        <title>Celeribacter indicus sp. nov., a polycyclic aromatic hydrocarbon-degrading bacterium from deep-sea sediment and reclassification of Huaishuia halophila as Celeribacter halophilus comb. nov.</title>
        <authorList>
            <person name="Lai Q."/>
            <person name="Cao J."/>
            <person name="Yuan J."/>
            <person name="Li F."/>
            <person name="Shao Z."/>
        </authorList>
    </citation>
    <scope>NUCLEOTIDE SEQUENCE [LARGE SCALE GENOMIC DNA]</scope>
    <source>
        <strain evidence="9">P73</strain>
    </source>
</reference>
<dbReference type="GO" id="GO:0004325">
    <property type="term" value="F:ferrochelatase activity"/>
    <property type="evidence" value="ECO:0007669"/>
    <property type="project" value="InterPro"/>
</dbReference>
<dbReference type="SUPFAM" id="SSF53790">
    <property type="entry name" value="Tetrapyrrole methylase"/>
    <property type="match status" value="1"/>
</dbReference>
<dbReference type="PANTHER" id="PTHR35330:SF1">
    <property type="entry name" value="SIROHEME BIOSYNTHESIS PROTEIN MET8"/>
    <property type="match status" value="1"/>
</dbReference>
<evidence type="ECO:0000256" key="5">
    <source>
        <dbReference type="ARBA" id="ARBA00023244"/>
    </source>
</evidence>
<sequence>MKFFPMFLRMADRDVLIVGGGETAAQKARLMLKTEARLTFVAPELDPEIAALVAEGRAAHHPGEIASDLFEDAALVFVCTGDEARDEEVAALVRAARVPFNVVDRPDLCEAVTPSLVDRDPLVVAIGTEGAAPVLARQVKTRLEGLLEPRLGDLVALGGRLRGTVAEHVPQARRRAFWRWVYDGAPRRLHARGAERAAAAAIKEAIAAGGAPDDDGRGQVTLLPVSTVEPDLMTLRAVQRMQEADLVICAEAAFAPLLELARRDAARIVVGRDHGTEGWLVSDQRRVIFEELERGARVVWLVARRDAERAAIGLPEEMERVPAVRV</sequence>
<dbReference type="InterPro" id="IPR037115">
    <property type="entry name" value="Sirohaem_synt_dimer_dom_sf"/>
</dbReference>
<dbReference type="HOGENOM" id="CLU_011276_8_0_5"/>